<dbReference type="OrthoDB" id="8954335at2759"/>
<dbReference type="EMBL" id="AACS02000001">
    <property type="protein sequence ID" value="EAU93500.2"/>
    <property type="molecule type" value="Genomic_DNA"/>
</dbReference>
<feature type="region of interest" description="Disordered" evidence="1">
    <location>
        <begin position="232"/>
        <end position="261"/>
    </location>
</feature>
<reference evidence="2 3" key="1">
    <citation type="journal article" date="2010" name="Proc. Natl. Acad. Sci. U.S.A.">
        <title>Insights into evolution of multicellular fungi from the assembled chromosomes of the mushroom Coprinopsis cinerea (Coprinus cinereus).</title>
        <authorList>
            <person name="Stajich J.E."/>
            <person name="Wilke S.K."/>
            <person name="Ahren D."/>
            <person name="Au C.H."/>
            <person name="Birren B.W."/>
            <person name="Borodovsky M."/>
            <person name="Burns C."/>
            <person name="Canback B."/>
            <person name="Casselton L.A."/>
            <person name="Cheng C.K."/>
            <person name="Deng J."/>
            <person name="Dietrich F.S."/>
            <person name="Fargo D.C."/>
            <person name="Farman M.L."/>
            <person name="Gathman A.C."/>
            <person name="Goldberg J."/>
            <person name="Guigo R."/>
            <person name="Hoegger P.J."/>
            <person name="Hooker J.B."/>
            <person name="Huggins A."/>
            <person name="James T.Y."/>
            <person name="Kamada T."/>
            <person name="Kilaru S."/>
            <person name="Kodira C."/>
            <person name="Kues U."/>
            <person name="Kupfer D."/>
            <person name="Kwan H.S."/>
            <person name="Lomsadze A."/>
            <person name="Li W."/>
            <person name="Lilly W.W."/>
            <person name="Ma L.J."/>
            <person name="Mackey A.J."/>
            <person name="Manning G."/>
            <person name="Martin F."/>
            <person name="Muraguchi H."/>
            <person name="Natvig D.O."/>
            <person name="Palmerini H."/>
            <person name="Ramesh M.A."/>
            <person name="Rehmeyer C.J."/>
            <person name="Roe B.A."/>
            <person name="Shenoy N."/>
            <person name="Stanke M."/>
            <person name="Ter-Hovhannisyan V."/>
            <person name="Tunlid A."/>
            <person name="Velagapudi R."/>
            <person name="Vision T.J."/>
            <person name="Zeng Q."/>
            <person name="Zolan M.E."/>
            <person name="Pukkila P.J."/>
        </authorList>
    </citation>
    <scope>NUCLEOTIDE SEQUENCE [LARGE SCALE GENOMIC DNA]</scope>
    <source>
        <strain evidence="3">Okayama-7 / 130 / ATCC MYA-4618 / FGSC 9003</strain>
    </source>
</reference>
<dbReference type="Proteomes" id="UP000001861">
    <property type="component" value="Unassembled WGS sequence"/>
</dbReference>
<dbReference type="InParanoid" id="A8N0C6"/>
<dbReference type="InterPro" id="IPR027417">
    <property type="entry name" value="P-loop_NTPase"/>
</dbReference>
<name>A8N0C6_COPC7</name>
<keyword evidence="3" id="KW-1185">Reference proteome</keyword>
<dbReference type="HOGENOM" id="CLU_1065642_0_0_1"/>
<protein>
    <recommendedName>
        <fullName evidence="4">G domain-containing protein</fullName>
    </recommendedName>
</protein>
<dbReference type="GeneID" id="6004737"/>
<gene>
    <name evidence="2" type="ORF">CC1G_12164</name>
</gene>
<evidence type="ECO:0008006" key="4">
    <source>
        <dbReference type="Google" id="ProtNLM"/>
    </source>
</evidence>
<accession>A8N0C6</accession>
<dbReference type="Gene3D" id="3.40.50.300">
    <property type="entry name" value="P-loop containing nucleotide triphosphate hydrolases"/>
    <property type="match status" value="1"/>
</dbReference>
<dbReference type="AlphaFoldDB" id="A8N0C6"/>
<organism evidence="2 3">
    <name type="scientific">Coprinopsis cinerea (strain Okayama-7 / 130 / ATCC MYA-4618 / FGSC 9003)</name>
    <name type="common">Inky cap fungus</name>
    <name type="synonym">Hormographiella aspergillata</name>
    <dbReference type="NCBI Taxonomy" id="240176"/>
    <lineage>
        <taxon>Eukaryota</taxon>
        <taxon>Fungi</taxon>
        <taxon>Dikarya</taxon>
        <taxon>Basidiomycota</taxon>
        <taxon>Agaricomycotina</taxon>
        <taxon>Agaricomycetes</taxon>
        <taxon>Agaricomycetidae</taxon>
        <taxon>Agaricales</taxon>
        <taxon>Agaricineae</taxon>
        <taxon>Psathyrellaceae</taxon>
        <taxon>Coprinopsis</taxon>
    </lineage>
</organism>
<dbReference type="SUPFAM" id="SSF52540">
    <property type="entry name" value="P-loop containing nucleoside triphosphate hydrolases"/>
    <property type="match status" value="1"/>
</dbReference>
<evidence type="ECO:0000256" key="1">
    <source>
        <dbReference type="SAM" id="MobiDB-lite"/>
    </source>
</evidence>
<dbReference type="RefSeq" id="XP_001828323.2">
    <property type="nucleotide sequence ID" value="XM_001828271.2"/>
</dbReference>
<comment type="caution">
    <text evidence="2">The sequence shown here is derived from an EMBL/GenBank/DDBJ whole genome shotgun (WGS) entry which is preliminary data.</text>
</comment>
<dbReference type="VEuPathDB" id="FungiDB:CC1G_12164"/>
<sequence>MGHKKSRRHSGGSKGGVPVDPSDIVILVAGLYGVGKSTFIRNCVQTDSTPENVRLPAVESSIVNPSPQLAVTAAAYPIPDAARAGLLIPSPANRRVVLVETLGFDHEEICTSRAQKMICDWIRDNGVKVAGIIYLAESRFCSPVESNVDALIRWFDSVLPGSQTNALNVVLGIVSPQQGTISDNQVTRLENHWRSLTERWGEDGHGRMEIGVREDDREKALRMVQLLVDRASEGVPATPMPPSRMEQSEEDTHDPKCCGLF</sequence>
<evidence type="ECO:0000313" key="3">
    <source>
        <dbReference type="Proteomes" id="UP000001861"/>
    </source>
</evidence>
<proteinExistence type="predicted"/>
<dbReference type="KEGG" id="cci:CC1G_12164"/>
<evidence type="ECO:0000313" key="2">
    <source>
        <dbReference type="EMBL" id="EAU93500.2"/>
    </source>
</evidence>